<evidence type="ECO:0000256" key="2">
    <source>
        <dbReference type="ARBA" id="ARBA00023125"/>
    </source>
</evidence>
<dbReference type="GO" id="GO:0015074">
    <property type="term" value="P:DNA integration"/>
    <property type="evidence" value="ECO:0007669"/>
    <property type="project" value="UniProtKB-KW"/>
</dbReference>
<evidence type="ECO:0000259" key="5">
    <source>
        <dbReference type="PROSITE" id="PS51898"/>
    </source>
</evidence>
<dbReference type="Proteomes" id="UP000248731">
    <property type="component" value="Chromosome 1"/>
</dbReference>
<evidence type="ECO:0000256" key="1">
    <source>
        <dbReference type="ARBA" id="ARBA00022908"/>
    </source>
</evidence>
<dbReference type="EMBL" id="LS483466">
    <property type="protein sequence ID" value="SQI27705.1"/>
    <property type="molecule type" value="Genomic_DNA"/>
</dbReference>
<dbReference type="Pfam" id="PF12835">
    <property type="entry name" value="Integrase_1"/>
    <property type="match status" value="1"/>
</dbReference>
<protein>
    <submittedName>
        <fullName evidence="7">DNA-binding protein</fullName>
    </submittedName>
</protein>
<dbReference type="InterPro" id="IPR002104">
    <property type="entry name" value="Integrase_catalytic"/>
</dbReference>
<keyword evidence="2 4" id="KW-0238">DNA-binding</keyword>
<organism evidence="7 8">
    <name type="scientific">Salmonella enterica subsp. arizonae</name>
    <dbReference type="NCBI Taxonomy" id="59203"/>
    <lineage>
        <taxon>Bacteria</taxon>
        <taxon>Pseudomonadati</taxon>
        <taxon>Pseudomonadota</taxon>
        <taxon>Gammaproteobacteria</taxon>
        <taxon>Enterobacterales</taxon>
        <taxon>Enterobacteriaceae</taxon>
        <taxon>Salmonella</taxon>
    </lineage>
</organism>
<dbReference type="SUPFAM" id="SSF56349">
    <property type="entry name" value="DNA breaking-rejoining enzymes"/>
    <property type="match status" value="1"/>
</dbReference>
<dbReference type="InterPro" id="IPR024457">
    <property type="entry name" value="Putative_integrase_N"/>
</dbReference>
<keyword evidence="3" id="KW-0233">DNA recombination</keyword>
<evidence type="ECO:0000259" key="6">
    <source>
        <dbReference type="PROSITE" id="PS51900"/>
    </source>
</evidence>
<proteinExistence type="predicted"/>
<dbReference type="InterPro" id="IPR044068">
    <property type="entry name" value="CB"/>
</dbReference>
<dbReference type="InterPro" id="IPR013762">
    <property type="entry name" value="Integrase-like_cat_sf"/>
</dbReference>
<evidence type="ECO:0000313" key="8">
    <source>
        <dbReference type="Proteomes" id="UP000248731"/>
    </source>
</evidence>
<dbReference type="InterPro" id="IPR011010">
    <property type="entry name" value="DNA_brk_join_enz"/>
</dbReference>
<evidence type="ECO:0000256" key="3">
    <source>
        <dbReference type="ARBA" id="ARBA00023172"/>
    </source>
</evidence>
<dbReference type="GO" id="GO:0006310">
    <property type="term" value="P:DNA recombination"/>
    <property type="evidence" value="ECO:0007669"/>
    <property type="project" value="UniProtKB-KW"/>
</dbReference>
<gene>
    <name evidence="7" type="ORF">NCTC7307_05111</name>
</gene>
<dbReference type="PROSITE" id="PS51900">
    <property type="entry name" value="CB"/>
    <property type="match status" value="1"/>
</dbReference>
<keyword evidence="1" id="KW-0229">DNA integration</keyword>
<evidence type="ECO:0000256" key="4">
    <source>
        <dbReference type="PROSITE-ProRule" id="PRU01248"/>
    </source>
</evidence>
<dbReference type="Gene3D" id="1.10.150.130">
    <property type="match status" value="1"/>
</dbReference>
<evidence type="ECO:0000313" key="7">
    <source>
        <dbReference type="EMBL" id="SQI27705.1"/>
    </source>
</evidence>
<feature type="domain" description="Tyr recombinase" evidence="5">
    <location>
        <begin position="111"/>
        <end position="300"/>
    </location>
</feature>
<dbReference type="Pfam" id="PF12834">
    <property type="entry name" value="Phage_int_SAM_2"/>
    <property type="match status" value="1"/>
</dbReference>
<dbReference type="InterPro" id="IPR010998">
    <property type="entry name" value="Integrase_recombinase_N"/>
</dbReference>
<dbReference type="InterPro" id="IPR024456">
    <property type="entry name" value="Integrase_catalytic_putative"/>
</dbReference>
<name>A0A2X4WLG7_SALER</name>
<keyword evidence="8" id="KW-1185">Reference proteome</keyword>
<dbReference type="AlphaFoldDB" id="A0A2X4WLG7"/>
<feature type="domain" description="Core-binding (CB)" evidence="6">
    <location>
        <begin position="1"/>
        <end position="87"/>
    </location>
</feature>
<sequence>MGILEQEMKRLAQQAGGSHKTVHDRIRLAQRFCERLVLAQNVQIRRVEQLKARHIEGYVRERLAQGITKRSLQNEMAAVRCILKQAGRAKLAGGDRISNRSLGLSGASRSGTKRAITPEHYLHVLETARARDPGLAAALELARLMGLRSQEAVQSAQSLKTWRQALERGESRLTVVFGTKGGRPRETIILDAGAVRKALDNALAVTEDRHGRLIDKPDLKSAMKYWHSQASRIGLTGAYSPHSLRYAWAQDAICHYLAQGFSEREALALTAMDLGHGDGAGDTWRRFTGRDMRQIDSLALAI</sequence>
<dbReference type="Gene3D" id="1.10.443.10">
    <property type="entry name" value="Intergrase catalytic core"/>
    <property type="match status" value="1"/>
</dbReference>
<reference evidence="7 8" key="1">
    <citation type="submission" date="2018-06" db="EMBL/GenBank/DDBJ databases">
        <authorList>
            <consortium name="Pathogen Informatics"/>
            <person name="Doyle S."/>
        </authorList>
    </citation>
    <scope>NUCLEOTIDE SEQUENCE [LARGE SCALE GENOMIC DNA]</scope>
    <source>
        <strain evidence="7 8">NCTC7307</strain>
    </source>
</reference>
<dbReference type="PROSITE" id="PS51898">
    <property type="entry name" value="TYR_RECOMBINASE"/>
    <property type="match status" value="1"/>
</dbReference>
<accession>A0A2X4WLG7</accession>
<dbReference type="GO" id="GO:0003677">
    <property type="term" value="F:DNA binding"/>
    <property type="evidence" value="ECO:0007669"/>
    <property type="project" value="UniProtKB-UniRule"/>
</dbReference>